<sequence>MIKRVKKLGSDSTTALISDDSIRAYLANFESELSRGISTICVLKIIKNSGDQGITGYQILKELEEQSKSMLILEEGRLYPFLKKLENWKSSTGVVNLISARKEQTGRKKKFYFITPEGVQILNHLDGFFSKLLEYISPMLSFQVELQEDHYLYCPNCANKIDLNEDIIFCAMCGLDIENIKNQRLEGLEGGNIND</sequence>
<protein>
    <recommendedName>
        <fullName evidence="1">Transcription regulator PadR N-terminal domain-containing protein</fullName>
    </recommendedName>
</protein>
<dbReference type="SUPFAM" id="SSF46785">
    <property type="entry name" value="Winged helix' DNA-binding domain"/>
    <property type="match status" value="1"/>
</dbReference>
<gene>
    <name evidence="2" type="ORF">NEF87_003255</name>
</gene>
<dbReference type="InterPro" id="IPR005149">
    <property type="entry name" value="Tscrpt_reg_PadR_N"/>
</dbReference>
<dbReference type="Proteomes" id="UP001208689">
    <property type="component" value="Chromosome"/>
</dbReference>
<dbReference type="EMBL" id="CP104013">
    <property type="protein sequence ID" value="UYP46970.1"/>
    <property type="molecule type" value="Genomic_DNA"/>
</dbReference>
<evidence type="ECO:0000259" key="1">
    <source>
        <dbReference type="Pfam" id="PF03551"/>
    </source>
</evidence>
<evidence type="ECO:0000313" key="3">
    <source>
        <dbReference type="Proteomes" id="UP001208689"/>
    </source>
</evidence>
<reference evidence="2" key="1">
    <citation type="submission" date="2022-09" db="EMBL/GenBank/DDBJ databases">
        <title>Actin cytoskeleton and complex cell architecture in an #Asgard archaeon.</title>
        <authorList>
            <person name="Ponce Toledo R.I."/>
            <person name="Schleper C."/>
            <person name="Rodrigues Oliveira T."/>
            <person name="Wollweber F."/>
            <person name="Xu J."/>
            <person name="Rittmann S."/>
            <person name="Klingl A."/>
            <person name="Pilhofer M."/>
        </authorList>
    </citation>
    <scope>NUCLEOTIDE SEQUENCE</scope>
    <source>
        <strain evidence="2">B-35</strain>
    </source>
</reference>
<dbReference type="Pfam" id="PF03551">
    <property type="entry name" value="PadR"/>
    <property type="match status" value="1"/>
</dbReference>
<accession>A0ABY6HU63</accession>
<dbReference type="Gene3D" id="1.10.10.10">
    <property type="entry name" value="Winged helix-like DNA-binding domain superfamily/Winged helix DNA-binding domain"/>
    <property type="match status" value="1"/>
</dbReference>
<dbReference type="InterPro" id="IPR036390">
    <property type="entry name" value="WH_DNA-bd_sf"/>
</dbReference>
<keyword evidence="3" id="KW-1185">Reference proteome</keyword>
<dbReference type="InterPro" id="IPR036388">
    <property type="entry name" value="WH-like_DNA-bd_sf"/>
</dbReference>
<name>A0ABY6HU63_9ARCH</name>
<proteinExistence type="predicted"/>
<evidence type="ECO:0000313" key="2">
    <source>
        <dbReference type="EMBL" id="UYP46970.1"/>
    </source>
</evidence>
<feature type="domain" description="Transcription regulator PadR N-terminal" evidence="1">
    <location>
        <begin position="43"/>
        <end position="122"/>
    </location>
</feature>
<organism evidence="2 3">
    <name type="scientific">Candidatus Lokiarchaeum ossiferum</name>
    <dbReference type="NCBI Taxonomy" id="2951803"/>
    <lineage>
        <taxon>Archaea</taxon>
        <taxon>Promethearchaeati</taxon>
        <taxon>Promethearchaeota</taxon>
        <taxon>Promethearchaeia</taxon>
        <taxon>Promethearchaeales</taxon>
        <taxon>Promethearchaeaceae</taxon>
        <taxon>Candidatus Lokiarchaeum</taxon>
    </lineage>
</organism>